<dbReference type="InterPro" id="IPR027246">
    <property type="entry name" value="Porin_Euk/Tom40"/>
</dbReference>
<evidence type="ECO:0000256" key="6">
    <source>
        <dbReference type="ARBA" id="ARBA00022787"/>
    </source>
</evidence>
<evidence type="ECO:0008006" key="12">
    <source>
        <dbReference type="Google" id="ProtNLM"/>
    </source>
</evidence>
<dbReference type="Gene3D" id="2.40.160.10">
    <property type="entry name" value="Porin"/>
    <property type="match status" value="1"/>
</dbReference>
<name>A0AAV5GMU9_9BASI</name>
<accession>A0AAV5GMU9</accession>
<keyword evidence="4" id="KW-1134">Transmembrane beta strand</keyword>
<keyword evidence="9" id="KW-0472">Membrane</keyword>
<gene>
    <name evidence="10" type="ORF">Rhopal_003854-T1</name>
</gene>
<comment type="subcellular location">
    <subcellularLocation>
        <location evidence="1">Mitochondrion outer membrane</location>
        <topology evidence="1">Multi-pass membrane protein</topology>
    </subcellularLocation>
</comment>
<evidence type="ECO:0000256" key="3">
    <source>
        <dbReference type="ARBA" id="ARBA00022448"/>
    </source>
</evidence>
<dbReference type="Proteomes" id="UP001342314">
    <property type="component" value="Unassembled WGS sequence"/>
</dbReference>
<keyword evidence="11" id="KW-1185">Reference proteome</keyword>
<evidence type="ECO:0000256" key="4">
    <source>
        <dbReference type="ARBA" id="ARBA00022452"/>
    </source>
</evidence>
<sequence length="374" mass="39572">MAAPAPAFTAPFPPSAAPVVVDPPASSVPAFLRPLEAAYLRFEAARDRLGLADPGKYEDLGREVKLTHLTNYTFDGARADLSKTLSQVPAFQVTHSFAAGGAAGPMGGVNPGTYNFGAVYATSKTFMQGMVDNEGSVTGRFNYGWSPRDTTKMSVQLAASAAAPSMFSLEHDRVGKDYTASLKAYNPSPADLTGSYIGAYLQSLTPHFAVGVEALYQRQGEVEDCSLGYIAKWHDVKKDEAGAALKDSWIATAQVMAQGMWQATYWKKLAPSIDAGVDLLCVPALSPRDRKAVATAGVKYDFRTATFRGQVDSTGKVSALLEQRLSPAFAFTVAGEIDHIKNTSKFGVGVAIDSASEEAMAAAMNAGPQAPPPI</sequence>
<dbReference type="InterPro" id="IPR023614">
    <property type="entry name" value="Porin_dom_sf"/>
</dbReference>
<dbReference type="GO" id="GO:0030150">
    <property type="term" value="P:protein import into mitochondrial matrix"/>
    <property type="evidence" value="ECO:0007669"/>
    <property type="project" value="InterPro"/>
</dbReference>
<dbReference type="InterPro" id="IPR037930">
    <property type="entry name" value="Tom40"/>
</dbReference>
<organism evidence="10 11">
    <name type="scientific">Rhodotorula paludigena</name>
    <dbReference type="NCBI Taxonomy" id="86838"/>
    <lineage>
        <taxon>Eukaryota</taxon>
        <taxon>Fungi</taxon>
        <taxon>Dikarya</taxon>
        <taxon>Basidiomycota</taxon>
        <taxon>Pucciniomycotina</taxon>
        <taxon>Microbotryomycetes</taxon>
        <taxon>Sporidiobolales</taxon>
        <taxon>Sporidiobolaceae</taxon>
        <taxon>Rhodotorula</taxon>
    </lineage>
</organism>
<protein>
    <recommendedName>
        <fullName evidence="12">Mitochondrial import receptor subunit TOM40</fullName>
    </recommendedName>
</protein>
<evidence type="ECO:0000313" key="10">
    <source>
        <dbReference type="EMBL" id="GJN90840.1"/>
    </source>
</evidence>
<dbReference type="AlphaFoldDB" id="A0AAV5GMU9"/>
<dbReference type="GO" id="GO:0008320">
    <property type="term" value="F:protein transmembrane transporter activity"/>
    <property type="evidence" value="ECO:0007669"/>
    <property type="project" value="InterPro"/>
</dbReference>
<keyword evidence="5" id="KW-0812">Transmembrane</keyword>
<evidence type="ECO:0000256" key="5">
    <source>
        <dbReference type="ARBA" id="ARBA00022692"/>
    </source>
</evidence>
<dbReference type="Pfam" id="PF01459">
    <property type="entry name" value="Porin_3"/>
    <property type="match status" value="1"/>
</dbReference>
<evidence type="ECO:0000256" key="7">
    <source>
        <dbReference type="ARBA" id="ARBA00022927"/>
    </source>
</evidence>
<evidence type="ECO:0000256" key="9">
    <source>
        <dbReference type="ARBA" id="ARBA00023136"/>
    </source>
</evidence>
<reference evidence="10 11" key="1">
    <citation type="submission" date="2021-12" db="EMBL/GenBank/DDBJ databases">
        <title>High titer production of polyol ester of fatty acids by Rhodotorula paludigena BS15 towards product separation-free biomass refinery.</title>
        <authorList>
            <person name="Mano J."/>
            <person name="Ono H."/>
            <person name="Tanaka T."/>
            <person name="Naito K."/>
            <person name="Sushida H."/>
            <person name="Ike M."/>
            <person name="Tokuyasu K."/>
            <person name="Kitaoka M."/>
        </authorList>
    </citation>
    <scope>NUCLEOTIDE SEQUENCE [LARGE SCALE GENOMIC DNA]</scope>
    <source>
        <strain evidence="10 11">BS15</strain>
    </source>
</reference>
<keyword evidence="6" id="KW-1000">Mitochondrion outer membrane</keyword>
<evidence type="ECO:0000256" key="1">
    <source>
        <dbReference type="ARBA" id="ARBA00004374"/>
    </source>
</evidence>
<dbReference type="GO" id="GO:0005741">
    <property type="term" value="C:mitochondrial outer membrane"/>
    <property type="evidence" value="ECO:0007669"/>
    <property type="project" value="UniProtKB-SubCell"/>
</dbReference>
<proteinExistence type="inferred from homology"/>
<keyword evidence="3" id="KW-0813">Transport</keyword>
<dbReference type="PANTHER" id="PTHR10802">
    <property type="entry name" value="MITOCHONDRIAL IMPORT RECEPTOR SUBUNIT TOM40"/>
    <property type="match status" value="1"/>
</dbReference>
<dbReference type="CDD" id="cd07305">
    <property type="entry name" value="Porin3_Tom40"/>
    <property type="match status" value="1"/>
</dbReference>
<evidence type="ECO:0000256" key="2">
    <source>
        <dbReference type="ARBA" id="ARBA00010510"/>
    </source>
</evidence>
<keyword evidence="7" id="KW-0653">Protein transport</keyword>
<comment type="similarity">
    <text evidence="2">Belongs to the Tom40 family.</text>
</comment>
<comment type="caution">
    <text evidence="10">The sequence shown here is derived from an EMBL/GenBank/DDBJ whole genome shotgun (WGS) entry which is preliminary data.</text>
</comment>
<evidence type="ECO:0000256" key="8">
    <source>
        <dbReference type="ARBA" id="ARBA00023128"/>
    </source>
</evidence>
<evidence type="ECO:0000313" key="11">
    <source>
        <dbReference type="Proteomes" id="UP001342314"/>
    </source>
</evidence>
<dbReference type="EMBL" id="BQKY01000007">
    <property type="protein sequence ID" value="GJN90840.1"/>
    <property type="molecule type" value="Genomic_DNA"/>
</dbReference>
<keyword evidence="8" id="KW-0496">Mitochondrion</keyword>